<sequence>MASRVEVVGNTGLCLLVEDRKGDSVSWWRTGKETASPGGLGKLCCCTCTARPGRQGFCSCSGDGRQQHSELCLCFPSGVHLEYRNRPAEADGEVRLVGGSSGCSGGLELKRRGEWRPVEEEFWNLKLLTAFCERLDCGSAVSINTTSESSRRSVWRVKYECLQSLSDLKNCFRPSDSSYSINLRCSGKTSEVSLTACSPHGEFRQKVSNMTSGWISQSRFKTQEDQIQD</sequence>
<dbReference type="SUPFAM" id="SSF56487">
    <property type="entry name" value="SRCR-like"/>
    <property type="match status" value="1"/>
</dbReference>
<evidence type="ECO:0000256" key="1">
    <source>
        <dbReference type="ARBA" id="ARBA00023157"/>
    </source>
</evidence>
<evidence type="ECO:0000259" key="3">
    <source>
        <dbReference type="PROSITE" id="PS50287"/>
    </source>
</evidence>
<dbReference type="Ensembl" id="ENSSFAT00005056982.1">
    <property type="protein sequence ID" value="ENSSFAP00005055287.1"/>
    <property type="gene ID" value="ENSSFAG00005026234.1"/>
</dbReference>
<feature type="disulfide bond" evidence="2">
    <location>
        <begin position="161"/>
        <end position="171"/>
    </location>
</feature>
<feature type="domain" description="SRCR" evidence="3">
    <location>
        <begin position="94"/>
        <end position="198"/>
    </location>
</feature>
<protein>
    <recommendedName>
        <fullName evidence="3">SRCR domain-containing protein</fullName>
    </recommendedName>
</protein>
<dbReference type="InterPro" id="IPR036772">
    <property type="entry name" value="SRCR-like_dom_sf"/>
</dbReference>
<organism evidence="4 5">
    <name type="scientific">Salarias fasciatus</name>
    <name type="common">Jewelled blenny</name>
    <name type="synonym">Blennius fasciatus</name>
    <dbReference type="NCBI Taxonomy" id="181472"/>
    <lineage>
        <taxon>Eukaryota</taxon>
        <taxon>Metazoa</taxon>
        <taxon>Chordata</taxon>
        <taxon>Craniata</taxon>
        <taxon>Vertebrata</taxon>
        <taxon>Euteleostomi</taxon>
        <taxon>Actinopterygii</taxon>
        <taxon>Neopterygii</taxon>
        <taxon>Teleostei</taxon>
        <taxon>Neoteleostei</taxon>
        <taxon>Acanthomorphata</taxon>
        <taxon>Ovalentaria</taxon>
        <taxon>Blenniimorphae</taxon>
        <taxon>Blenniiformes</taxon>
        <taxon>Blennioidei</taxon>
        <taxon>Blenniidae</taxon>
        <taxon>Salariinae</taxon>
        <taxon>Salarias</taxon>
    </lineage>
</organism>
<dbReference type="Pfam" id="PF00530">
    <property type="entry name" value="SRCR"/>
    <property type="match status" value="1"/>
</dbReference>
<dbReference type="InterPro" id="IPR001190">
    <property type="entry name" value="SRCR"/>
</dbReference>
<comment type="caution">
    <text evidence="2">Lacks conserved residue(s) required for the propagation of feature annotation.</text>
</comment>
<proteinExistence type="predicted"/>
<evidence type="ECO:0000313" key="5">
    <source>
        <dbReference type="Proteomes" id="UP000472267"/>
    </source>
</evidence>
<name>A0A672JQ26_SALFA</name>
<dbReference type="Proteomes" id="UP000472267">
    <property type="component" value="Unassembled WGS sequence"/>
</dbReference>
<dbReference type="InParanoid" id="A0A672JQ26"/>
<accession>A0A672JQ26</accession>
<keyword evidence="1 2" id="KW-1015">Disulfide bond</keyword>
<dbReference type="SMART" id="SM00202">
    <property type="entry name" value="SR"/>
    <property type="match status" value="1"/>
</dbReference>
<reference evidence="4" key="2">
    <citation type="submission" date="2025-09" db="UniProtKB">
        <authorList>
            <consortium name="Ensembl"/>
        </authorList>
    </citation>
    <scope>IDENTIFICATION</scope>
</reference>
<dbReference type="GO" id="GO:0016020">
    <property type="term" value="C:membrane"/>
    <property type="evidence" value="ECO:0007669"/>
    <property type="project" value="InterPro"/>
</dbReference>
<dbReference type="Gene3D" id="3.10.250.10">
    <property type="entry name" value="SRCR-like domain"/>
    <property type="match status" value="1"/>
</dbReference>
<reference evidence="4" key="1">
    <citation type="submission" date="2025-08" db="UniProtKB">
        <authorList>
            <consortium name="Ensembl"/>
        </authorList>
    </citation>
    <scope>IDENTIFICATION</scope>
</reference>
<dbReference type="PROSITE" id="PS50287">
    <property type="entry name" value="SRCR_2"/>
    <property type="match status" value="1"/>
</dbReference>
<evidence type="ECO:0000313" key="4">
    <source>
        <dbReference type="Ensembl" id="ENSSFAP00005055287.1"/>
    </source>
</evidence>
<keyword evidence="5" id="KW-1185">Reference proteome</keyword>
<evidence type="ECO:0000256" key="2">
    <source>
        <dbReference type="PROSITE-ProRule" id="PRU00196"/>
    </source>
</evidence>
<dbReference type="AlphaFoldDB" id="A0A672JQ26"/>